<dbReference type="AlphaFoldDB" id="A0A504YMQ6"/>
<comment type="caution">
    <text evidence="1">The sequence shown here is derived from an EMBL/GenBank/DDBJ whole genome shotgun (WGS) entry which is preliminary data.</text>
</comment>
<proteinExistence type="predicted"/>
<dbReference type="InterPro" id="IPR055308">
    <property type="entry name" value="TEX47-like"/>
</dbReference>
<dbReference type="OrthoDB" id="548795at2759"/>
<name>A0A504YMQ6_FASGI</name>
<evidence type="ECO:0000313" key="1">
    <source>
        <dbReference type="EMBL" id="TPP61576.1"/>
    </source>
</evidence>
<gene>
    <name evidence="1" type="ORF">FGIG_09422</name>
</gene>
<dbReference type="Pfam" id="PF24787">
    <property type="entry name" value="TEX47"/>
    <property type="match status" value="2"/>
</dbReference>
<keyword evidence="2" id="KW-1185">Reference proteome</keyword>
<dbReference type="Proteomes" id="UP000316759">
    <property type="component" value="Unassembled WGS sequence"/>
</dbReference>
<protein>
    <submittedName>
        <fullName evidence="1">Uncharacterized protein</fullName>
    </submittedName>
</protein>
<dbReference type="PANTHER" id="PTHR34035:SF1">
    <property type="entry name" value="TESTIS-EXPRESSED PROTEIN 47"/>
    <property type="match status" value="1"/>
</dbReference>
<dbReference type="PANTHER" id="PTHR34035">
    <property type="entry name" value="TESTIS-EXPRESSED PROTEIN 47"/>
    <property type="match status" value="1"/>
</dbReference>
<sequence length="295" mass="34554">MDIEDADARLSATSLYQALEEKGKFMGRVNLLYSVYLVGKISPHLIDQHDVQSYFEGLLSQFKSPDQITGLVMVYPYHVVNIIETSFRSLMKVLRHLNETEKLINCYIEKCVEKLNRNLPEDSDPIPFTGFDREAKKQLIEKHHHLAPLVDNKILFIRSNLASRVYRTFEVLTFDMEPASLNQYDNSEPDEKKLLDTIIQLTRLGIYLSKEPMKNQEEYVPELFKIKLTEILKRLREDHPELVPQQVVVGYFSEISTFEGIIPLQEYLNFYDLPYETSLQSEVTWPLPKKAFFYY</sequence>
<accession>A0A504YMQ6</accession>
<organism evidence="1 2">
    <name type="scientific">Fasciola gigantica</name>
    <name type="common">Giant liver fluke</name>
    <dbReference type="NCBI Taxonomy" id="46835"/>
    <lineage>
        <taxon>Eukaryota</taxon>
        <taxon>Metazoa</taxon>
        <taxon>Spiralia</taxon>
        <taxon>Lophotrochozoa</taxon>
        <taxon>Platyhelminthes</taxon>
        <taxon>Trematoda</taxon>
        <taxon>Digenea</taxon>
        <taxon>Plagiorchiida</taxon>
        <taxon>Echinostomata</taxon>
        <taxon>Echinostomatoidea</taxon>
        <taxon>Fasciolidae</taxon>
        <taxon>Fasciola</taxon>
    </lineage>
</organism>
<evidence type="ECO:0000313" key="2">
    <source>
        <dbReference type="Proteomes" id="UP000316759"/>
    </source>
</evidence>
<dbReference type="EMBL" id="SUNJ01007995">
    <property type="protein sequence ID" value="TPP61576.1"/>
    <property type="molecule type" value="Genomic_DNA"/>
</dbReference>
<reference evidence="1 2" key="1">
    <citation type="submission" date="2019-04" db="EMBL/GenBank/DDBJ databases">
        <title>Annotation for the trematode Fasciola gigantica.</title>
        <authorList>
            <person name="Choi Y.-J."/>
        </authorList>
    </citation>
    <scope>NUCLEOTIDE SEQUENCE [LARGE SCALE GENOMIC DNA]</scope>
    <source>
        <strain evidence="1">Uganda_cow_1</strain>
    </source>
</reference>